<reference evidence="1" key="2">
    <citation type="journal article" date="2015" name="Fish Shellfish Immunol.">
        <title>Early steps in the European eel (Anguilla anguilla)-Vibrio vulnificus interaction in the gills: Role of the RtxA13 toxin.</title>
        <authorList>
            <person name="Callol A."/>
            <person name="Pajuelo D."/>
            <person name="Ebbesson L."/>
            <person name="Teles M."/>
            <person name="MacKenzie S."/>
            <person name="Amaro C."/>
        </authorList>
    </citation>
    <scope>NUCLEOTIDE SEQUENCE</scope>
</reference>
<sequence length="44" mass="5200">MKYNNRFLHHLSTTYSHVNENVPREALTRTERVGSLWNRGLSTI</sequence>
<dbReference type="AlphaFoldDB" id="A0A0E9PSA3"/>
<organism evidence="1">
    <name type="scientific">Anguilla anguilla</name>
    <name type="common">European freshwater eel</name>
    <name type="synonym">Muraena anguilla</name>
    <dbReference type="NCBI Taxonomy" id="7936"/>
    <lineage>
        <taxon>Eukaryota</taxon>
        <taxon>Metazoa</taxon>
        <taxon>Chordata</taxon>
        <taxon>Craniata</taxon>
        <taxon>Vertebrata</taxon>
        <taxon>Euteleostomi</taxon>
        <taxon>Actinopterygii</taxon>
        <taxon>Neopterygii</taxon>
        <taxon>Teleostei</taxon>
        <taxon>Anguilliformes</taxon>
        <taxon>Anguillidae</taxon>
        <taxon>Anguilla</taxon>
    </lineage>
</organism>
<accession>A0A0E9PSA3</accession>
<reference evidence="1" key="1">
    <citation type="submission" date="2014-11" db="EMBL/GenBank/DDBJ databases">
        <authorList>
            <person name="Amaro Gonzalez C."/>
        </authorList>
    </citation>
    <scope>NUCLEOTIDE SEQUENCE</scope>
</reference>
<name>A0A0E9PSA3_ANGAN</name>
<dbReference type="EMBL" id="GBXM01101071">
    <property type="protein sequence ID" value="JAH07506.1"/>
    <property type="molecule type" value="Transcribed_RNA"/>
</dbReference>
<evidence type="ECO:0000313" key="1">
    <source>
        <dbReference type="EMBL" id="JAH07506.1"/>
    </source>
</evidence>
<protein>
    <submittedName>
        <fullName evidence="1">Uncharacterized protein</fullName>
    </submittedName>
</protein>
<proteinExistence type="predicted"/>